<feature type="region of interest" description="Disordered" evidence="1">
    <location>
        <begin position="85"/>
        <end position="123"/>
    </location>
</feature>
<accession>A0ABP8EGC8</accession>
<evidence type="ECO:0000313" key="3">
    <source>
        <dbReference type="Proteomes" id="UP001501586"/>
    </source>
</evidence>
<proteinExistence type="predicted"/>
<dbReference type="EMBL" id="BAABAZ010000004">
    <property type="protein sequence ID" value="GAA4282968.1"/>
    <property type="molecule type" value="Genomic_DNA"/>
</dbReference>
<reference evidence="3" key="1">
    <citation type="journal article" date="2019" name="Int. J. Syst. Evol. Microbiol.">
        <title>The Global Catalogue of Microorganisms (GCM) 10K type strain sequencing project: providing services to taxonomists for standard genome sequencing and annotation.</title>
        <authorList>
            <consortium name="The Broad Institute Genomics Platform"/>
            <consortium name="The Broad Institute Genome Sequencing Center for Infectious Disease"/>
            <person name="Wu L."/>
            <person name="Ma J."/>
        </authorList>
    </citation>
    <scope>NUCLEOTIDE SEQUENCE [LARGE SCALE GENOMIC DNA]</scope>
    <source>
        <strain evidence="3">JCM 17458</strain>
    </source>
</reference>
<dbReference type="InterPro" id="IPR036513">
    <property type="entry name" value="STAS_dom_sf"/>
</dbReference>
<dbReference type="Proteomes" id="UP001501586">
    <property type="component" value="Unassembled WGS sequence"/>
</dbReference>
<name>A0ABP8EGC8_9MICO</name>
<dbReference type="Gene3D" id="3.30.750.24">
    <property type="entry name" value="STAS domain"/>
    <property type="match status" value="1"/>
</dbReference>
<evidence type="ECO:0000313" key="2">
    <source>
        <dbReference type="EMBL" id="GAA4282968.1"/>
    </source>
</evidence>
<evidence type="ECO:0008006" key="4">
    <source>
        <dbReference type="Google" id="ProtNLM"/>
    </source>
</evidence>
<evidence type="ECO:0000256" key="1">
    <source>
        <dbReference type="SAM" id="MobiDB-lite"/>
    </source>
</evidence>
<gene>
    <name evidence="2" type="ORF">GCM10022261_04990</name>
</gene>
<feature type="compositionally biased region" description="Basic residues" evidence="1">
    <location>
        <begin position="108"/>
        <end position="117"/>
    </location>
</feature>
<keyword evidence="3" id="KW-1185">Reference proteome</keyword>
<dbReference type="RefSeq" id="WP_236864729.1">
    <property type="nucleotide sequence ID" value="NZ_BAABAZ010000004.1"/>
</dbReference>
<comment type="caution">
    <text evidence="2">The sequence shown here is derived from an EMBL/GenBank/DDBJ whole genome shotgun (WGS) entry which is preliminary data.</text>
</comment>
<sequence length="123" mass="13324">MEDQLQILVRAETSTTSIVIQAEGALTAKTVGSLLRAIARAGMLQGCSGIYLDLRRLERTDPEAWASLEEYVQAFGRQPPIRIVNSWSTDSAPTAGPAERRSAVPHAPAKKARRKTSPKPTAL</sequence>
<protein>
    <recommendedName>
        <fullName evidence="4">STAS domain-containing protein</fullName>
    </recommendedName>
</protein>
<organism evidence="2 3">
    <name type="scientific">Brevibacterium daeguense</name>
    <dbReference type="NCBI Taxonomy" id="909936"/>
    <lineage>
        <taxon>Bacteria</taxon>
        <taxon>Bacillati</taxon>
        <taxon>Actinomycetota</taxon>
        <taxon>Actinomycetes</taxon>
        <taxon>Micrococcales</taxon>
        <taxon>Brevibacteriaceae</taxon>
        <taxon>Brevibacterium</taxon>
    </lineage>
</organism>